<reference evidence="6 7" key="1">
    <citation type="submission" date="2019-09" db="EMBL/GenBank/DDBJ databases">
        <title>Taxonomic organization of the family Brucellaceae based on a phylogenomic approach.</title>
        <authorList>
            <person name="Leclercq S."/>
            <person name="Cloeckaert A."/>
            <person name="Zygmunt M.S."/>
        </authorList>
    </citation>
    <scope>NUCLEOTIDE SEQUENCE [LARGE SCALE GENOMIC DNA]</scope>
    <source>
        <strain evidence="6 7">WS1830</strain>
    </source>
</reference>
<dbReference type="Gene3D" id="3.30.450.40">
    <property type="match status" value="1"/>
</dbReference>
<dbReference type="InterPro" id="IPR029016">
    <property type="entry name" value="GAF-like_dom_sf"/>
</dbReference>
<feature type="domain" description="HTH iclR-type" evidence="4">
    <location>
        <begin position="32"/>
        <end position="94"/>
    </location>
</feature>
<dbReference type="InterPro" id="IPR001845">
    <property type="entry name" value="HTH_ArsR_DNA-bd_dom"/>
</dbReference>
<sequence length="268" mass="29681">MGRPTTAEKLAIFARRVVYSETRCSTRRNSIMKVAENVVEVLKLLMRSDGEVSVSEVARHLGLNRSTASRLLASLRKEGLLLQDSRSAKYQLGVLAIQLGAFAQQSFNYFDWVHSCLPELVEDAKRTACIGLLDGAELVIADSHRHRDNAVNLSFDIGARIPADISSLGKVLLARKSQPELTELLKDSPNKDKFLPKVEKIRHEGFAMSRNELAHGVVSYAVCLTGDPRLEIAVGIAMLSSPETQEDEGRVKKALLNFKTRMEARPGR</sequence>
<evidence type="ECO:0000256" key="3">
    <source>
        <dbReference type="ARBA" id="ARBA00023163"/>
    </source>
</evidence>
<evidence type="ECO:0000256" key="1">
    <source>
        <dbReference type="ARBA" id="ARBA00023015"/>
    </source>
</evidence>
<dbReference type="InterPro" id="IPR036388">
    <property type="entry name" value="WH-like_DNA-bd_sf"/>
</dbReference>
<dbReference type="AlphaFoldDB" id="A0A6L3YVC3"/>
<feature type="domain" description="IclR-ED" evidence="5">
    <location>
        <begin position="95"/>
        <end position="268"/>
    </location>
</feature>
<evidence type="ECO:0000313" key="6">
    <source>
        <dbReference type="EMBL" id="KAB2688369.1"/>
    </source>
</evidence>
<dbReference type="PANTHER" id="PTHR30136:SF35">
    <property type="entry name" value="HTH-TYPE TRANSCRIPTIONAL REGULATOR RV1719"/>
    <property type="match status" value="1"/>
</dbReference>
<dbReference type="GO" id="GO:0003677">
    <property type="term" value="F:DNA binding"/>
    <property type="evidence" value="ECO:0007669"/>
    <property type="project" value="UniProtKB-KW"/>
</dbReference>
<dbReference type="SUPFAM" id="SSF46785">
    <property type="entry name" value="Winged helix' DNA-binding domain"/>
    <property type="match status" value="1"/>
</dbReference>
<dbReference type="InterPro" id="IPR005471">
    <property type="entry name" value="Tscrpt_reg_IclR_N"/>
</dbReference>
<dbReference type="CDD" id="cd00090">
    <property type="entry name" value="HTH_ARSR"/>
    <property type="match status" value="1"/>
</dbReference>
<dbReference type="PROSITE" id="PS51077">
    <property type="entry name" value="HTH_ICLR"/>
    <property type="match status" value="1"/>
</dbReference>
<dbReference type="FunFam" id="1.10.10.10:FF:000056">
    <property type="entry name" value="IclR family transcriptional regulator"/>
    <property type="match status" value="1"/>
</dbReference>
<dbReference type="Proteomes" id="UP000481643">
    <property type="component" value="Unassembled WGS sequence"/>
</dbReference>
<keyword evidence="2" id="KW-0238">DNA-binding</keyword>
<dbReference type="InterPro" id="IPR050707">
    <property type="entry name" value="HTH_MetabolicPath_Reg"/>
</dbReference>
<dbReference type="GO" id="GO:0045892">
    <property type="term" value="P:negative regulation of DNA-templated transcription"/>
    <property type="evidence" value="ECO:0007669"/>
    <property type="project" value="TreeGrafter"/>
</dbReference>
<dbReference type="Gene3D" id="1.10.10.10">
    <property type="entry name" value="Winged helix-like DNA-binding domain superfamily/Winged helix DNA-binding domain"/>
    <property type="match status" value="1"/>
</dbReference>
<protein>
    <submittedName>
        <fullName evidence="6">IclR family transcriptional regulator</fullName>
    </submittedName>
</protein>
<evidence type="ECO:0000259" key="5">
    <source>
        <dbReference type="PROSITE" id="PS51078"/>
    </source>
</evidence>
<comment type="caution">
    <text evidence="6">The sequence shown here is derived from an EMBL/GenBank/DDBJ whole genome shotgun (WGS) entry which is preliminary data.</text>
</comment>
<evidence type="ECO:0000259" key="4">
    <source>
        <dbReference type="PROSITE" id="PS51077"/>
    </source>
</evidence>
<dbReference type="InterPro" id="IPR011991">
    <property type="entry name" value="ArsR-like_HTH"/>
</dbReference>
<keyword evidence="3" id="KW-0804">Transcription</keyword>
<evidence type="ECO:0000313" key="7">
    <source>
        <dbReference type="Proteomes" id="UP000481643"/>
    </source>
</evidence>
<evidence type="ECO:0000256" key="2">
    <source>
        <dbReference type="ARBA" id="ARBA00023125"/>
    </source>
</evidence>
<dbReference type="PANTHER" id="PTHR30136">
    <property type="entry name" value="HELIX-TURN-HELIX TRANSCRIPTIONAL REGULATOR, ICLR FAMILY"/>
    <property type="match status" value="1"/>
</dbReference>
<dbReference type="InterPro" id="IPR014757">
    <property type="entry name" value="Tscrpt_reg_IclR_C"/>
</dbReference>
<organism evidence="6 7">
    <name type="scientific">Brucella tritici</name>
    <dbReference type="NCBI Taxonomy" id="94626"/>
    <lineage>
        <taxon>Bacteria</taxon>
        <taxon>Pseudomonadati</taxon>
        <taxon>Pseudomonadota</taxon>
        <taxon>Alphaproteobacteria</taxon>
        <taxon>Hyphomicrobiales</taxon>
        <taxon>Brucellaceae</taxon>
        <taxon>Brucella/Ochrobactrum group</taxon>
        <taxon>Brucella</taxon>
    </lineage>
</organism>
<dbReference type="SUPFAM" id="SSF55781">
    <property type="entry name" value="GAF domain-like"/>
    <property type="match status" value="1"/>
</dbReference>
<dbReference type="SMART" id="SM00418">
    <property type="entry name" value="HTH_ARSR"/>
    <property type="match status" value="1"/>
</dbReference>
<accession>A0A6L3YVC3</accession>
<dbReference type="SMART" id="SM00346">
    <property type="entry name" value="HTH_ICLR"/>
    <property type="match status" value="1"/>
</dbReference>
<gene>
    <name evidence="6" type="ORF">F9L08_05595</name>
</gene>
<dbReference type="Pfam" id="PF09339">
    <property type="entry name" value="HTH_IclR"/>
    <property type="match status" value="1"/>
</dbReference>
<dbReference type="PROSITE" id="PS51078">
    <property type="entry name" value="ICLR_ED"/>
    <property type="match status" value="1"/>
</dbReference>
<dbReference type="Pfam" id="PF01614">
    <property type="entry name" value="IclR_C"/>
    <property type="match status" value="1"/>
</dbReference>
<dbReference type="GO" id="GO:0003700">
    <property type="term" value="F:DNA-binding transcription factor activity"/>
    <property type="evidence" value="ECO:0007669"/>
    <property type="project" value="InterPro"/>
</dbReference>
<name>A0A6L3YVC3_9HYPH</name>
<proteinExistence type="predicted"/>
<dbReference type="EMBL" id="WBVX01000004">
    <property type="protein sequence ID" value="KAB2688369.1"/>
    <property type="molecule type" value="Genomic_DNA"/>
</dbReference>
<dbReference type="InterPro" id="IPR036390">
    <property type="entry name" value="WH_DNA-bd_sf"/>
</dbReference>
<keyword evidence="1" id="KW-0805">Transcription regulation</keyword>